<keyword evidence="2" id="KW-1185">Reference proteome</keyword>
<name>A0ACC2QCN9_9NEOP</name>
<organism evidence="1 2">
    <name type="scientific">Mythimna loreyi</name>
    <dbReference type="NCBI Taxonomy" id="667449"/>
    <lineage>
        <taxon>Eukaryota</taxon>
        <taxon>Metazoa</taxon>
        <taxon>Ecdysozoa</taxon>
        <taxon>Arthropoda</taxon>
        <taxon>Hexapoda</taxon>
        <taxon>Insecta</taxon>
        <taxon>Pterygota</taxon>
        <taxon>Neoptera</taxon>
        <taxon>Endopterygota</taxon>
        <taxon>Lepidoptera</taxon>
        <taxon>Glossata</taxon>
        <taxon>Ditrysia</taxon>
        <taxon>Noctuoidea</taxon>
        <taxon>Noctuidae</taxon>
        <taxon>Noctuinae</taxon>
        <taxon>Hadenini</taxon>
        <taxon>Mythimna</taxon>
    </lineage>
</organism>
<accession>A0ACC2QCN9</accession>
<dbReference type="Proteomes" id="UP001231649">
    <property type="component" value="Chromosome 23"/>
</dbReference>
<evidence type="ECO:0000313" key="1">
    <source>
        <dbReference type="EMBL" id="KAJ8710637.1"/>
    </source>
</evidence>
<dbReference type="EMBL" id="CM056799">
    <property type="protein sequence ID" value="KAJ8710637.1"/>
    <property type="molecule type" value="Genomic_DNA"/>
</dbReference>
<reference evidence="1" key="1">
    <citation type="submission" date="2023-03" db="EMBL/GenBank/DDBJ databases">
        <title>Chromosome-level genomes of two armyworms, Mythimna separata and Mythimna loreyi, provide insights into the biosynthesis and reception of sex pheromones.</title>
        <authorList>
            <person name="Zhao H."/>
        </authorList>
    </citation>
    <scope>NUCLEOTIDE SEQUENCE</scope>
    <source>
        <strain evidence="1">BeijingLab</strain>
    </source>
</reference>
<gene>
    <name evidence="1" type="ORF">PYW08_009152</name>
</gene>
<evidence type="ECO:0000313" key="2">
    <source>
        <dbReference type="Proteomes" id="UP001231649"/>
    </source>
</evidence>
<protein>
    <submittedName>
        <fullName evidence="1">Uncharacterized protein</fullName>
    </submittedName>
</protein>
<proteinExistence type="predicted"/>
<sequence>MEEFFKTVYSGKKLTQALLICHQTRSYPEEKLMFPYVFLGDGAFALHKHIMKPFPGNHNFNTMERTFNHKLSSSRVIVENVFGILTTIFRIFRKPIEIDIENVPTVTMTCILLHN</sequence>
<comment type="caution">
    <text evidence="1">The sequence shown here is derived from an EMBL/GenBank/DDBJ whole genome shotgun (WGS) entry which is preliminary data.</text>
</comment>